<dbReference type="SUPFAM" id="SSF109604">
    <property type="entry name" value="HD-domain/PDEase-like"/>
    <property type="match status" value="1"/>
</dbReference>
<evidence type="ECO:0000256" key="5">
    <source>
        <dbReference type="ARBA" id="ARBA00023004"/>
    </source>
</evidence>
<evidence type="ECO:0000256" key="1">
    <source>
        <dbReference type="ARBA" id="ARBA00012506"/>
    </source>
</evidence>
<organism evidence="8 9">
    <name type="scientific">Sporolactobacillus nakayamae</name>
    <dbReference type="NCBI Taxonomy" id="269670"/>
    <lineage>
        <taxon>Bacteria</taxon>
        <taxon>Bacillati</taxon>
        <taxon>Bacillota</taxon>
        <taxon>Bacilli</taxon>
        <taxon>Bacillales</taxon>
        <taxon>Sporolactobacillaceae</taxon>
        <taxon>Sporolactobacillus</taxon>
    </lineage>
</organism>
<accession>A0A1I2P2U4</accession>
<keyword evidence="3" id="KW-0547">Nucleotide-binding</keyword>
<dbReference type="OrthoDB" id="9782134at2"/>
<sequence>MKIDEAQRAIKDILPEKRYVHSVGVSETAGKLAKKYGADERKARLAGMLHDIVKYFSDDELKAMILSKPGTWSDCLEYSDKLWHAPAGAVYVEKTYGIADLDILNPMIYHTTGRKQMTLLEKIIFLADYIEPSRDFPGVDEVREAAKRNLDTAVLLELQKTITHLLSKQQSVYPKTFEAYNDLVREQKNKKIDEVTE</sequence>
<dbReference type="InterPro" id="IPR051094">
    <property type="entry name" value="Diverse_Catalytic_Enzymes"/>
</dbReference>
<dbReference type="RefSeq" id="WP_093669917.1">
    <property type="nucleotide sequence ID" value="NZ_FOOY01000004.1"/>
</dbReference>
<dbReference type="SMART" id="SM00471">
    <property type="entry name" value="HDc"/>
    <property type="match status" value="1"/>
</dbReference>
<dbReference type="AlphaFoldDB" id="A0A1I2P2U4"/>
<dbReference type="InterPro" id="IPR006675">
    <property type="entry name" value="HDIG_dom"/>
</dbReference>
<dbReference type="InterPro" id="IPR003607">
    <property type="entry name" value="HD/PDEase_dom"/>
</dbReference>
<dbReference type="Pfam" id="PF01966">
    <property type="entry name" value="HD"/>
    <property type="match status" value="1"/>
</dbReference>
<keyword evidence="9" id="KW-1185">Reference proteome</keyword>
<keyword evidence="5" id="KW-0408">Iron</keyword>
<gene>
    <name evidence="8" type="ORF">SAMN02982927_00587</name>
</gene>
<evidence type="ECO:0000313" key="8">
    <source>
        <dbReference type="EMBL" id="SFG07946.1"/>
    </source>
</evidence>
<evidence type="ECO:0000259" key="7">
    <source>
        <dbReference type="PROSITE" id="PS51831"/>
    </source>
</evidence>
<keyword evidence="4 8" id="KW-0378">Hydrolase</keyword>
<evidence type="ECO:0000256" key="2">
    <source>
        <dbReference type="ARBA" id="ARBA00022723"/>
    </source>
</evidence>
<dbReference type="NCBIfam" id="TIGR00277">
    <property type="entry name" value="HDIG"/>
    <property type="match status" value="1"/>
</dbReference>
<proteinExistence type="predicted"/>
<protein>
    <recommendedName>
        <fullName evidence="1">bis(5'-nucleosyl)-tetraphosphatase (symmetrical)</fullName>
        <ecNumber evidence="1">3.6.1.41</ecNumber>
    </recommendedName>
</protein>
<dbReference type="InterPro" id="IPR005249">
    <property type="entry name" value="YqeK"/>
</dbReference>
<dbReference type="GO" id="GO:0000166">
    <property type="term" value="F:nucleotide binding"/>
    <property type="evidence" value="ECO:0007669"/>
    <property type="project" value="UniProtKB-KW"/>
</dbReference>
<dbReference type="STRING" id="269670.SAMN02982927_00587"/>
<dbReference type="EC" id="3.6.1.41" evidence="1"/>
<dbReference type="EMBL" id="FOOY01000004">
    <property type="protein sequence ID" value="SFG07946.1"/>
    <property type="molecule type" value="Genomic_DNA"/>
</dbReference>
<dbReference type="PROSITE" id="PS51831">
    <property type="entry name" value="HD"/>
    <property type="match status" value="1"/>
</dbReference>
<reference evidence="9" key="1">
    <citation type="submission" date="2016-10" db="EMBL/GenBank/DDBJ databases">
        <authorList>
            <person name="Varghese N."/>
            <person name="Submissions S."/>
        </authorList>
    </citation>
    <scope>NUCLEOTIDE SEQUENCE [LARGE SCALE GENOMIC DNA]</scope>
    <source>
        <strain evidence="9">ATCC 700379</strain>
    </source>
</reference>
<dbReference type="CDD" id="cd00077">
    <property type="entry name" value="HDc"/>
    <property type="match status" value="1"/>
</dbReference>
<evidence type="ECO:0000256" key="3">
    <source>
        <dbReference type="ARBA" id="ARBA00022741"/>
    </source>
</evidence>
<dbReference type="InterPro" id="IPR006674">
    <property type="entry name" value="HD_domain"/>
</dbReference>
<evidence type="ECO:0000313" key="9">
    <source>
        <dbReference type="Proteomes" id="UP000198752"/>
    </source>
</evidence>
<dbReference type="GO" id="GO:0008803">
    <property type="term" value="F:bis(5'-nucleosyl)-tetraphosphatase (symmetrical) activity"/>
    <property type="evidence" value="ECO:0007669"/>
    <property type="project" value="UniProtKB-EC"/>
</dbReference>
<dbReference type="PANTHER" id="PTHR35795">
    <property type="entry name" value="SLR1885 PROTEIN"/>
    <property type="match status" value="1"/>
</dbReference>
<name>A0A1I2P2U4_9BACL</name>
<dbReference type="NCBIfam" id="TIGR00488">
    <property type="entry name" value="bis(5'-nucleosyl)-tetraphosphatase (symmetrical) YqeK"/>
    <property type="match status" value="1"/>
</dbReference>
<keyword evidence="2" id="KW-0479">Metal-binding</keyword>
<dbReference type="GO" id="GO:0046872">
    <property type="term" value="F:metal ion binding"/>
    <property type="evidence" value="ECO:0007669"/>
    <property type="project" value="UniProtKB-KW"/>
</dbReference>
<dbReference type="PANTHER" id="PTHR35795:SF1">
    <property type="entry name" value="BIS(5'-NUCLEOSYL)-TETRAPHOSPHATASE, SYMMETRICAL"/>
    <property type="match status" value="1"/>
</dbReference>
<evidence type="ECO:0000256" key="6">
    <source>
        <dbReference type="ARBA" id="ARBA00049417"/>
    </source>
</evidence>
<dbReference type="Proteomes" id="UP000198752">
    <property type="component" value="Unassembled WGS sequence"/>
</dbReference>
<comment type="catalytic activity">
    <reaction evidence="6">
        <text>P(1),P(4)-bis(5'-adenosyl) tetraphosphate + H2O = 2 ADP + 2 H(+)</text>
        <dbReference type="Rhea" id="RHEA:24252"/>
        <dbReference type="ChEBI" id="CHEBI:15377"/>
        <dbReference type="ChEBI" id="CHEBI:15378"/>
        <dbReference type="ChEBI" id="CHEBI:58141"/>
        <dbReference type="ChEBI" id="CHEBI:456216"/>
        <dbReference type="EC" id="3.6.1.41"/>
    </reaction>
</comment>
<evidence type="ECO:0000256" key="4">
    <source>
        <dbReference type="ARBA" id="ARBA00022801"/>
    </source>
</evidence>
<dbReference type="Gene3D" id="1.10.3210.10">
    <property type="entry name" value="Hypothetical protein af1432"/>
    <property type="match status" value="1"/>
</dbReference>
<feature type="domain" description="HD" evidence="7">
    <location>
        <begin position="18"/>
        <end position="133"/>
    </location>
</feature>